<dbReference type="Pfam" id="PF26249">
    <property type="entry name" value="4HB_RdRP3_N"/>
    <property type="match status" value="1"/>
</dbReference>
<dbReference type="InterPro" id="IPR058697">
    <property type="entry name" value="RDRP3-5_N"/>
</dbReference>
<dbReference type="Proteomes" id="UP000327013">
    <property type="component" value="Chromosome 1"/>
</dbReference>
<dbReference type="OrthoDB" id="1734106at2759"/>
<evidence type="ECO:0000313" key="2">
    <source>
        <dbReference type="EMBL" id="KAE7998674.1"/>
    </source>
</evidence>
<reference evidence="2 3" key="1">
    <citation type="submission" date="2019-06" db="EMBL/GenBank/DDBJ databases">
        <title>A chromosomal-level reference genome of Carpinus fangiana (Coryloideae, Betulaceae).</title>
        <authorList>
            <person name="Yang X."/>
            <person name="Wang Z."/>
            <person name="Zhang L."/>
            <person name="Hao G."/>
            <person name="Liu J."/>
            <person name="Yang Y."/>
        </authorList>
    </citation>
    <scope>NUCLEOTIDE SEQUENCE [LARGE SCALE GENOMIC DNA]</scope>
    <source>
        <strain evidence="2">Cfa_2016G</strain>
        <tissue evidence="2">Leaf</tissue>
    </source>
</reference>
<dbReference type="EMBL" id="CM017321">
    <property type="protein sequence ID" value="KAE7998674.1"/>
    <property type="molecule type" value="Genomic_DNA"/>
</dbReference>
<evidence type="ECO:0000313" key="3">
    <source>
        <dbReference type="Proteomes" id="UP000327013"/>
    </source>
</evidence>
<keyword evidence="3" id="KW-1185">Reference proteome</keyword>
<dbReference type="AlphaFoldDB" id="A0A5N6QJV8"/>
<accession>A0A5N6QJV8</accession>
<name>A0A5N6QJV8_9ROSI</name>
<organism evidence="2 3">
    <name type="scientific">Carpinus fangiana</name>
    <dbReference type="NCBI Taxonomy" id="176857"/>
    <lineage>
        <taxon>Eukaryota</taxon>
        <taxon>Viridiplantae</taxon>
        <taxon>Streptophyta</taxon>
        <taxon>Embryophyta</taxon>
        <taxon>Tracheophyta</taxon>
        <taxon>Spermatophyta</taxon>
        <taxon>Magnoliopsida</taxon>
        <taxon>eudicotyledons</taxon>
        <taxon>Gunneridae</taxon>
        <taxon>Pentapetalae</taxon>
        <taxon>rosids</taxon>
        <taxon>fabids</taxon>
        <taxon>Fagales</taxon>
        <taxon>Betulaceae</taxon>
        <taxon>Carpinus</taxon>
    </lineage>
</organism>
<gene>
    <name evidence="2" type="ORF">FH972_003193</name>
</gene>
<evidence type="ECO:0000259" key="1">
    <source>
        <dbReference type="Pfam" id="PF26249"/>
    </source>
</evidence>
<proteinExistence type="predicted"/>
<sequence length="115" mass="12444">MSDPWSAQVALPDAVEQLLQNICTTQKQAPPGADVRQKLASLGEEAALGILREISGTVIRKSLGGFILCMIDKASPQRLDPWSAQVALPDAVEQLLQNICTTQKQAPMCGRSYPR</sequence>
<feature type="domain" description="RDRP3-5 N-terminal" evidence="1">
    <location>
        <begin position="8"/>
        <end position="74"/>
    </location>
</feature>
<protein>
    <recommendedName>
        <fullName evidence="1">RDRP3-5 N-terminal domain-containing protein</fullName>
    </recommendedName>
</protein>